<accession>A0A645ACR6</accession>
<reference evidence="1" key="1">
    <citation type="submission" date="2019-08" db="EMBL/GenBank/DDBJ databases">
        <authorList>
            <person name="Kucharzyk K."/>
            <person name="Murdoch R.W."/>
            <person name="Higgins S."/>
            <person name="Loffler F."/>
        </authorList>
    </citation>
    <scope>NUCLEOTIDE SEQUENCE</scope>
</reference>
<dbReference type="AlphaFoldDB" id="A0A645ACR6"/>
<evidence type="ECO:0000313" key="1">
    <source>
        <dbReference type="EMBL" id="MPM48643.1"/>
    </source>
</evidence>
<dbReference type="EMBL" id="VSSQ01012190">
    <property type="protein sequence ID" value="MPM48643.1"/>
    <property type="molecule type" value="Genomic_DNA"/>
</dbReference>
<comment type="caution">
    <text evidence="1">The sequence shown here is derived from an EMBL/GenBank/DDBJ whole genome shotgun (WGS) entry which is preliminary data.</text>
</comment>
<organism evidence="1">
    <name type="scientific">bioreactor metagenome</name>
    <dbReference type="NCBI Taxonomy" id="1076179"/>
    <lineage>
        <taxon>unclassified sequences</taxon>
        <taxon>metagenomes</taxon>
        <taxon>ecological metagenomes</taxon>
    </lineage>
</organism>
<sequence>MVVHLSMSQECFLSFLEQNIITIISIIYQVAIEKMVLLDLLQILVGVTSGQYQVLGELKAKNS</sequence>
<name>A0A645ACR6_9ZZZZ</name>
<gene>
    <name evidence="1" type="ORF">SDC9_95369</name>
</gene>
<proteinExistence type="predicted"/>
<protein>
    <submittedName>
        <fullName evidence="1">Uncharacterized protein</fullName>
    </submittedName>
</protein>